<feature type="chain" id="PRO_5026161866" evidence="1">
    <location>
        <begin position="25"/>
        <end position="310"/>
    </location>
</feature>
<evidence type="ECO:0000256" key="1">
    <source>
        <dbReference type="SAM" id="SignalP"/>
    </source>
</evidence>
<feature type="signal peptide" evidence="1">
    <location>
        <begin position="1"/>
        <end position="24"/>
    </location>
</feature>
<protein>
    <submittedName>
        <fullName evidence="2">Uncharacterized protein</fullName>
    </submittedName>
</protein>
<keyword evidence="1" id="KW-0732">Signal</keyword>
<keyword evidence="3" id="KW-1185">Reference proteome</keyword>
<proteinExistence type="predicted"/>
<dbReference type="KEGG" id="psel:GM415_07330"/>
<organism evidence="2 3">
    <name type="scientific">Pseudodesulfovibrio cashew</name>
    <dbReference type="NCBI Taxonomy" id="2678688"/>
    <lineage>
        <taxon>Bacteria</taxon>
        <taxon>Pseudomonadati</taxon>
        <taxon>Thermodesulfobacteriota</taxon>
        <taxon>Desulfovibrionia</taxon>
        <taxon>Desulfovibrionales</taxon>
        <taxon>Desulfovibrionaceae</taxon>
    </lineage>
</organism>
<name>A0A6I6JQK8_9BACT</name>
<evidence type="ECO:0000313" key="3">
    <source>
        <dbReference type="Proteomes" id="UP000428328"/>
    </source>
</evidence>
<dbReference type="RefSeq" id="WP_158947168.1">
    <property type="nucleotide sequence ID" value="NZ_CP046400.1"/>
</dbReference>
<gene>
    <name evidence="2" type="ORF">GM415_07330</name>
</gene>
<sequence length="310" mass="34880">MHYLCRLLLLQFLLLFLAVHPAFAEEPSFTSRPGFLLAAPTNVSTKLRMEADVSYVENSDFTNGLGSVAVARTTISADYSIFHFSYGISHFMWEDKGQVTFASSHREPWDNLYDVTLQARLLNNRFWENWRYWVNGELSSSFERDFPGAVGAGFDGGVAYDFWDGWMLGITAKTVALSALHQDLFGDVEFGLAVAVSQKTLRETLKRMGFFPALPGGSDKIGFSMALSGADKTYRLSPDSPVRKNGYLGLVRAKVGAYLDYSPDKSWTISVGPEYHYNRRYKLYDSQGKLHSTHRLADGWGGYARVLYTF</sequence>
<dbReference type="Proteomes" id="UP000428328">
    <property type="component" value="Chromosome"/>
</dbReference>
<evidence type="ECO:0000313" key="2">
    <source>
        <dbReference type="EMBL" id="QGY39944.1"/>
    </source>
</evidence>
<accession>A0A6I6JQK8</accession>
<reference evidence="2 3" key="1">
    <citation type="submission" date="2019-11" db="EMBL/GenBank/DDBJ databases">
        <authorList>
            <person name="Zheng R.K."/>
            <person name="Sun C.M."/>
        </authorList>
    </citation>
    <scope>NUCLEOTIDE SEQUENCE [LARGE SCALE GENOMIC DNA]</scope>
    <source>
        <strain evidence="2 3">SRB007</strain>
    </source>
</reference>
<dbReference type="EMBL" id="CP046400">
    <property type="protein sequence ID" value="QGY39944.1"/>
    <property type="molecule type" value="Genomic_DNA"/>
</dbReference>
<dbReference type="AlphaFoldDB" id="A0A6I6JQK8"/>